<keyword evidence="3" id="KW-1185">Reference proteome</keyword>
<protein>
    <submittedName>
        <fullName evidence="2">Predicted protein</fullName>
    </submittedName>
</protein>
<accession>D2VP42</accession>
<dbReference type="VEuPathDB" id="AmoebaDB:NAEGRDRAFT_70724"/>
<reference evidence="2 3" key="1">
    <citation type="journal article" date="2010" name="Cell">
        <title>The genome of Naegleria gruberi illuminates early eukaryotic versatility.</title>
        <authorList>
            <person name="Fritz-Laylin L.K."/>
            <person name="Prochnik S.E."/>
            <person name="Ginger M.L."/>
            <person name="Dacks J.B."/>
            <person name="Carpenter M.L."/>
            <person name="Field M.C."/>
            <person name="Kuo A."/>
            <person name="Paredez A."/>
            <person name="Chapman J."/>
            <person name="Pham J."/>
            <person name="Shu S."/>
            <person name="Neupane R."/>
            <person name="Cipriano M."/>
            <person name="Mancuso J."/>
            <person name="Tu H."/>
            <person name="Salamov A."/>
            <person name="Lindquist E."/>
            <person name="Shapiro H."/>
            <person name="Lucas S."/>
            <person name="Grigoriev I.V."/>
            <person name="Cande W.Z."/>
            <person name="Fulton C."/>
            <person name="Rokhsar D.S."/>
            <person name="Dawson S.C."/>
        </authorList>
    </citation>
    <scope>NUCLEOTIDE SEQUENCE [LARGE SCALE GENOMIC DNA]</scope>
    <source>
        <strain evidence="2 3">NEG-M</strain>
    </source>
</reference>
<dbReference type="AlphaFoldDB" id="D2VP42"/>
<dbReference type="KEGG" id="ngr:NAEGRDRAFT_70724"/>
<organism evidence="3">
    <name type="scientific">Naegleria gruberi</name>
    <name type="common">Amoeba</name>
    <dbReference type="NCBI Taxonomy" id="5762"/>
    <lineage>
        <taxon>Eukaryota</taxon>
        <taxon>Discoba</taxon>
        <taxon>Heterolobosea</taxon>
        <taxon>Tetramitia</taxon>
        <taxon>Eutetramitia</taxon>
        <taxon>Vahlkampfiidae</taxon>
        <taxon>Naegleria</taxon>
    </lineage>
</organism>
<dbReference type="InParanoid" id="D2VP42"/>
<evidence type="ECO:0000256" key="1">
    <source>
        <dbReference type="SAM" id="Phobius"/>
    </source>
</evidence>
<feature type="transmembrane region" description="Helical" evidence="1">
    <location>
        <begin position="78"/>
        <end position="97"/>
    </location>
</feature>
<keyword evidence="1" id="KW-0472">Membrane</keyword>
<keyword evidence="1" id="KW-1133">Transmembrane helix</keyword>
<gene>
    <name evidence="2" type="ORF">NAEGRDRAFT_70724</name>
</gene>
<dbReference type="GeneID" id="8850723"/>
<feature type="transmembrane region" description="Helical" evidence="1">
    <location>
        <begin position="109"/>
        <end position="129"/>
    </location>
</feature>
<dbReference type="Proteomes" id="UP000006671">
    <property type="component" value="Unassembled WGS sequence"/>
</dbReference>
<keyword evidence="1" id="KW-0812">Transmembrane</keyword>
<feature type="transmembrane region" description="Helical" evidence="1">
    <location>
        <begin position="178"/>
        <end position="196"/>
    </location>
</feature>
<feature type="transmembrane region" description="Helical" evidence="1">
    <location>
        <begin position="47"/>
        <end position="66"/>
    </location>
</feature>
<evidence type="ECO:0000313" key="2">
    <source>
        <dbReference type="EMBL" id="EFC41292.1"/>
    </source>
</evidence>
<dbReference type="EMBL" id="GG738886">
    <property type="protein sequence ID" value="EFC41292.1"/>
    <property type="molecule type" value="Genomic_DNA"/>
</dbReference>
<feature type="transmembrane region" description="Helical" evidence="1">
    <location>
        <begin position="149"/>
        <end position="166"/>
    </location>
</feature>
<feature type="transmembrane region" description="Helical" evidence="1">
    <location>
        <begin position="6"/>
        <end position="27"/>
    </location>
</feature>
<dbReference type="RefSeq" id="XP_002674036.1">
    <property type="nucleotide sequence ID" value="XM_002673990.1"/>
</dbReference>
<sequence length="244" mass="28058">MFLTSFASMISFTLFFLVIVKSLGWILKKQFPNLRKYETSIRKIISFNNTLYGILSGVYCISFVLFHQKPQSSDLLIYIYYLSKIYEFLDIVLVIILNHAKKSDEGLSGHFAIHHITTLSLVWACFYAPSSMIMQEDRLLNKKTLLGEIHVAPIVTNTFHHFLMYIHLGGYIKMFGRLLPWSGGLQLVVGVLAVGSQVFEKIFLYGKWNIQAEVYVCVMYVIYFCCHIRDVRASSAPPKENDSK</sequence>
<evidence type="ECO:0000313" key="3">
    <source>
        <dbReference type="Proteomes" id="UP000006671"/>
    </source>
</evidence>
<feature type="transmembrane region" description="Helical" evidence="1">
    <location>
        <begin position="208"/>
        <end position="226"/>
    </location>
</feature>
<name>D2VP42_NAEGR</name>
<proteinExistence type="predicted"/>